<keyword evidence="1" id="KW-1133">Transmembrane helix</keyword>
<comment type="caution">
    <text evidence="2">The sequence shown here is derived from an EMBL/GenBank/DDBJ whole genome shotgun (WGS) entry which is preliminary data.</text>
</comment>
<keyword evidence="3" id="KW-1185">Reference proteome</keyword>
<keyword evidence="1" id="KW-0472">Membrane</keyword>
<evidence type="ECO:0000313" key="3">
    <source>
        <dbReference type="Proteomes" id="UP001172778"/>
    </source>
</evidence>
<accession>A0ABT7DVA2</accession>
<feature type="transmembrane region" description="Helical" evidence="1">
    <location>
        <begin position="28"/>
        <end position="49"/>
    </location>
</feature>
<evidence type="ECO:0000256" key="1">
    <source>
        <dbReference type="SAM" id="Phobius"/>
    </source>
</evidence>
<evidence type="ECO:0000313" key="2">
    <source>
        <dbReference type="EMBL" id="MDK2123973.1"/>
    </source>
</evidence>
<name>A0ABT7DVA2_9NEIS</name>
<dbReference type="EMBL" id="JARRAF010000007">
    <property type="protein sequence ID" value="MDK2123973.1"/>
    <property type="molecule type" value="Genomic_DNA"/>
</dbReference>
<dbReference type="Proteomes" id="UP001172778">
    <property type="component" value="Unassembled WGS sequence"/>
</dbReference>
<gene>
    <name evidence="2" type="ORF">PZA18_07930</name>
</gene>
<organism evidence="2 3">
    <name type="scientific">Parachitinimonas caeni</name>
    <dbReference type="NCBI Taxonomy" id="3031301"/>
    <lineage>
        <taxon>Bacteria</taxon>
        <taxon>Pseudomonadati</taxon>
        <taxon>Pseudomonadota</taxon>
        <taxon>Betaproteobacteria</taxon>
        <taxon>Neisseriales</taxon>
        <taxon>Chitinibacteraceae</taxon>
        <taxon>Parachitinimonas</taxon>
    </lineage>
</organism>
<dbReference type="RefSeq" id="WP_284100282.1">
    <property type="nucleotide sequence ID" value="NZ_JARRAF010000007.1"/>
</dbReference>
<keyword evidence="1" id="KW-0812">Transmembrane</keyword>
<reference evidence="2" key="1">
    <citation type="submission" date="2023-03" db="EMBL/GenBank/DDBJ databases">
        <title>Chitinimonas shenzhenensis gen. nov., sp. nov., a novel member of family Burkholderiaceae isolated from activated sludge collected in Shen Zhen, China.</title>
        <authorList>
            <person name="Wang X."/>
        </authorList>
    </citation>
    <scope>NUCLEOTIDE SEQUENCE</scope>
    <source>
        <strain evidence="2">DQS-5</strain>
    </source>
</reference>
<protein>
    <submittedName>
        <fullName evidence="2">Uncharacterized protein</fullName>
    </submittedName>
</protein>
<proteinExistence type="predicted"/>
<sequence length="69" mass="7418">MSFMLALGSVGISRHVLSWLQVAGASFELAAALSLLVQLVSGLLVVGLLRPLLQRPTTRHRHTDENTPA</sequence>